<protein>
    <submittedName>
        <fullName evidence="1">Uncharacterized protein</fullName>
    </submittedName>
</protein>
<proteinExistence type="predicted"/>
<evidence type="ECO:0000313" key="2">
    <source>
        <dbReference type="Proteomes" id="UP000814033"/>
    </source>
</evidence>
<name>A0ACB8RZA0_9AGAM</name>
<organism evidence="1 2">
    <name type="scientific">Auriscalpium vulgare</name>
    <dbReference type="NCBI Taxonomy" id="40419"/>
    <lineage>
        <taxon>Eukaryota</taxon>
        <taxon>Fungi</taxon>
        <taxon>Dikarya</taxon>
        <taxon>Basidiomycota</taxon>
        <taxon>Agaricomycotina</taxon>
        <taxon>Agaricomycetes</taxon>
        <taxon>Russulales</taxon>
        <taxon>Auriscalpiaceae</taxon>
        <taxon>Auriscalpium</taxon>
    </lineage>
</organism>
<reference evidence="1" key="2">
    <citation type="journal article" date="2022" name="New Phytol.">
        <title>Evolutionary transition to the ectomycorrhizal habit in the genomes of a hyperdiverse lineage of mushroom-forming fungi.</title>
        <authorList>
            <person name="Looney B."/>
            <person name="Miyauchi S."/>
            <person name="Morin E."/>
            <person name="Drula E."/>
            <person name="Courty P.E."/>
            <person name="Kohler A."/>
            <person name="Kuo A."/>
            <person name="LaButti K."/>
            <person name="Pangilinan J."/>
            <person name="Lipzen A."/>
            <person name="Riley R."/>
            <person name="Andreopoulos W."/>
            <person name="He G."/>
            <person name="Johnson J."/>
            <person name="Nolan M."/>
            <person name="Tritt A."/>
            <person name="Barry K.W."/>
            <person name="Grigoriev I.V."/>
            <person name="Nagy L.G."/>
            <person name="Hibbett D."/>
            <person name="Henrissat B."/>
            <person name="Matheny P.B."/>
            <person name="Labbe J."/>
            <person name="Martin F.M."/>
        </authorList>
    </citation>
    <scope>NUCLEOTIDE SEQUENCE</scope>
    <source>
        <strain evidence="1">FP105234-sp</strain>
    </source>
</reference>
<dbReference type="Proteomes" id="UP000814033">
    <property type="component" value="Unassembled WGS sequence"/>
</dbReference>
<evidence type="ECO:0000313" key="1">
    <source>
        <dbReference type="EMBL" id="KAI0049513.1"/>
    </source>
</evidence>
<keyword evidence="2" id="KW-1185">Reference proteome</keyword>
<reference evidence="1" key="1">
    <citation type="submission" date="2021-02" db="EMBL/GenBank/DDBJ databases">
        <authorList>
            <consortium name="DOE Joint Genome Institute"/>
            <person name="Ahrendt S."/>
            <person name="Looney B.P."/>
            <person name="Miyauchi S."/>
            <person name="Morin E."/>
            <person name="Drula E."/>
            <person name="Courty P.E."/>
            <person name="Chicoki N."/>
            <person name="Fauchery L."/>
            <person name="Kohler A."/>
            <person name="Kuo A."/>
            <person name="Labutti K."/>
            <person name="Pangilinan J."/>
            <person name="Lipzen A."/>
            <person name="Riley R."/>
            <person name="Andreopoulos W."/>
            <person name="He G."/>
            <person name="Johnson J."/>
            <person name="Barry K.W."/>
            <person name="Grigoriev I.V."/>
            <person name="Nagy L."/>
            <person name="Hibbett D."/>
            <person name="Henrissat B."/>
            <person name="Matheny P.B."/>
            <person name="Labbe J."/>
            <person name="Martin F."/>
        </authorList>
    </citation>
    <scope>NUCLEOTIDE SEQUENCE</scope>
    <source>
        <strain evidence="1">FP105234-sp</strain>
    </source>
</reference>
<gene>
    <name evidence="1" type="ORF">FA95DRAFT_1556808</name>
</gene>
<dbReference type="EMBL" id="MU275872">
    <property type="protein sequence ID" value="KAI0049513.1"/>
    <property type="molecule type" value="Genomic_DNA"/>
</dbReference>
<sequence>MACDVAAHSADVPQHATHHQMFIVFRERISIGEVTRHMHVEEWNRYTKDAWLDMLNPTSTVPSATLMQRESDVVFERLREEIGKLEQRSEDFKRILDELHALVGRVQELNHGALANTITASRSSRLLKKTLGRSGEPMDDDDRDEPSPVDTFEKRLSPLRPQETVAGKKSGALAALRSRFGL</sequence>
<comment type="caution">
    <text evidence="1">The sequence shown here is derived from an EMBL/GenBank/DDBJ whole genome shotgun (WGS) entry which is preliminary data.</text>
</comment>
<accession>A0ACB8RZA0</accession>